<dbReference type="EMBL" id="JBHUME010000015">
    <property type="protein sequence ID" value="MFD2615017.1"/>
    <property type="molecule type" value="Genomic_DNA"/>
</dbReference>
<organism evidence="2 3">
    <name type="scientific">Paenibacillus gansuensis</name>
    <dbReference type="NCBI Taxonomy" id="306542"/>
    <lineage>
        <taxon>Bacteria</taxon>
        <taxon>Bacillati</taxon>
        <taxon>Bacillota</taxon>
        <taxon>Bacilli</taxon>
        <taxon>Bacillales</taxon>
        <taxon>Paenibacillaceae</taxon>
        <taxon>Paenibacillus</taxon>
    </lineage>
</organism>
<accession>A0ABW5PHS4</accession>
<feature type="transmembrane region" description="Helical" evidence="1">
    <location>
        <begin position="127"/>
        <end position="144"/>
    </location>
</feature>
<evidence type="ECO:0000313" key="2">
    <source>
        <dbReference type="EMBL" id="MFD2615017.1"/>
    </source>
</evidence>
<keyword evidence="1" id="KW-1133">Transmembrane helix</keyword>
<name>A0ABW5PHS4_9BACL</name>
<keyword evidence="1" id="KW-0472">Membrane</keyword>
<keyword evidence="3" id="KW-1185">Reference proteome</keyword>
<dbReference type="InterPro" id="IPR006750">
    <property type="entry name" value="YdcZ"/>
</dbReference>
<dbReference type="RefSeq" id="WP_377606485.1">
    <property type="nucleotide sequence ID" value="NZ_JBHUME010000015.1"/>
</dbReference>
<dbReference type="Pfam" id="PF04657">
    <property type="entry name" value="DMT_YdcZ"/>
    <property type="match status" value="1"/>
</dbReference>
<comment type="caution">
    <text evidence="2">The sequence shown here is derived from an EMBL/GenBank/DDBJ whole genome shotgun (WGS) entry which is preliminary data.</text>
</comment>
<dbReference type="PANTHER" id="PTHR34821">
    <property type="entry name" value="INNER MEMBRANE PROTEIN YDCZ"/>
    <property type="match status" value="1"/>
</dbReference>
<protein>
    <submittedName>
        <fullName evidence="2">DMT family transporter</fullName>
    </submittedName>
</protein>
<dbReference type="PANTHER" id="PTHR34821:SF3">
    <property type="entry name" value="MEMBRANE PROTEIN"/>
    <property type="match status" value="1"/>
</dbReference>
<feature type="transmembrane region" description="Helical" evidence="1">
    <location>
        <begin position="92"/>
        <end position="115"/>
    </location>
</feature>
<proteinExistence type="predicted"/>
<reference evidence="3" key="1">
    <citation type="journal article" date="2019" name="Int. J. Syst. Evol. Microbiol.">
        <title>The Global Catalogue of Microorganisms (GCM) 10K type strain sequencing project: providing services to taxonomists for standard genome sequencing and annotation.</title>
        <authorList>
            <consortium name="The Broad Institute Genomics Platform"/>
            <consortium name="The Broad Institute Genome Sequencing Center for Infectious Disease"/>
            <person name="Wu L."/>
            <person name="Ma J."/>
        </authorList>
    </citation>
    <scope>NUCLEOTIDE SEQUENCE [LARGE SCALE GENOMIC DNA]</scope>
    <source>
        <strain evidence="3">KCTC 3950</strain>
    </source>
</reference>
<dbReference type="Proteomes" id="UP001597541">
    <property type="component" value="Unassembled WGS sequence"/>
</dbReference>
<sequence length="165" mass="17363">MLLGIILALIGGSLVGVQNMFNQKVNEKAGGWSTTALVLGMGFAASLVMGLFFEGRELFSFGSMQPWFWFSGLLGVGVVTCMVQGVKRLGATYGVAIAMASQLICALWWDSAGWFGLEQVPFTLQKGLGVLALIGGIIVFKLGGRAVQTRSSQSYSAGGTVKAES</sequence>
<keyword evidence="1" id="KW-0812">Transmembrane</keyword>
<evidence type="ECO:0000256" key="1">
    <source>
        <dbReference type="SAM" id="Phobius"/>
    </source>
</evidence>
<feature type="transmembrane region" description="Helical" evidence="1">
    <location>
        <begin position="32"/>
        <end position="55"/>
    </location>
</feature>
<evidence type="ECO:0000313" key="3">
    <source>
        <dbReference type="Proteomes" id="UP001597541"/>
    </source>
</evidence>
<gene>
    <name evidence="2" type="ORF">ACFSUF_21605</name>
</gene>
<feature type="transmembrane region" description="Helical" evidence="1">
    <location>
        <begin position="67"/>
        <end position="86"/>
    </location>
</feature>